<comment type="subcellular location">
    <subcellularLocation>
        <location evidence="1">Cell membrane</location>
        <topology evidence="1">Multi-pass membrane protein</topology>
    </subcellularLocation>
</comment>
<feature type="domain" description="ABC transmembrane type-1" evidence="10">
    <location>
        <begin position="18"/>
        <end position="297"/>
    </location>
</feature>
<dbReference type="InterPro" id="IPR039421">
    <property type="entry name" value="Type_1_exporter"/>
</dbReference>
<keyword evidence="2" id="KW-1003">Cell membrane</keyword>
<evidence type="ECO:0000256" key="7">
    <source>
        <dbReference type="ARBA" id="ARBA00023136"/>
    </source>
</evidence>
<dbReference type="Pfam" id="PF00664">
    <property type="entry name" value="ABC_membrane"/>
    <property type="match status" value="1"/>
</dbReference>
<proteinExistence type="predicted"/>
<dbReference type="InterPro" id="IPR003439">
    <property type="entry name" value="ABC_transporter-like_ATP-bd"/>
</dbReference>
<keyword evidence="5" id="KW-0067">ATP-binding</keyword>
<dbReference type="InterPro" id="IPR003593">
    <property type="entry name" value="AAA+_ATPase"/>
</dbReference>
<evidence type="ECO:0000256" key="1">
    <source>
        <dbReference type="ARBA" id="ARBA00004651"/>
    </source>
</evidence>
<feature type="transmembrane region" description="Helical" evidence="8">
    <location>
        <begin position="243"/>
        <end position="262"/>
    </location>
</feature>
<dbReference type="PANTHER" id="PTHR43394">
    <property type="entry name" value="ATP-DEPENDENT PERMEASE MDL1, MITOCHONDRIAL"/>
    <property type="match status" value="1"/>
</dbReference>
<evidence type="ECO:0000256" key="4">
    <source>
        <dbReference type="ARBA" id="ARBA00022741"/>
    </source>
</evidence>
<dbReference type="InterPro" id="IPR011527">
    <property type="entry name" value="ABC1_TM_dom"/>
</dbReference>
<feature type="domain" description="ABC transporter" evidence="9">
    <location>
        <begin position="328"/>
        <end position="549"/>
    </location>
</feature>
<evidence type="ECO:0000256" key="2">
    <source>
        <dbReference type="ARBA" id="ARBA00022475"/>
    </source>
</evidence>
<dbReference type="Gene3D" id="3.40.50.300">
    <property type="entry name" value="P-loop containing nucleotide triphosphate hydrolases"/>
    <property type="match status" value="1"/>
</dbReference>
<dbReference type="InterPro" id="IPR027417">
    <property type="entry name" value="P-loop_NTPase"/>
</dbReference>
<feature type="transmembrane region" description="Helical" evidence="8">
    <location>
        <begin position="18"/>
        <end position="37"/>
    </location>
</feature>
<dbReference type="SUPFAM" id="SSF90123">
    <property type="entry name" value="ABC transporter transmembrane region"/>
    <property type="match status" value="1"/>
</dbReference>
<keyword evidence="12" id="KW-1185">Reference proteome</keyword>
<feature type="transmembrane region" description="Helical" evidence="8">
    <location>
        <begin position="44"/>
        <end position="69"/>
    </location>
</feature>
<evidence type="ECO:0000313" key="12">
    <source>
        <dbReference type="Proteomes" id="UP000266483"/>
    </source>
</evidence>
<keyword evidence="7 8" id="KW-0472">Membrane</keyword>
<dbReference type="SUPFAM" id="SSF52540">
    <property type="entry name" value="P-loop containing nucleoside triphosphate hydrolases"/>
    <property type="match status" value="1"/>
</dbReference>
<sequence>MKEFLARFSLHKSLRTELLVSSLLINLLGLASSLYSIQVLNRYLALGVDATLISLTIGALIAVGFEIFLRGARLKLAQWLCMQADQRLSGDIFDATARGQFSLLEQLPAPARREIIGGQTTVQQCFSAPNLVTMLDAPFALVFLCVLFLISPFLAFFALLLMLFIAAVSLLAQQKLRMPMQAQSKANIQLAGHQQTLTAGGEMVRVFGVAEPLKLKWQAQIEQLALLRADTNRLQSVIQNASYAGTILMSILIMGLGARQVMTGNLDVGTLIGANILASRALAAMTRALGLSEQIGRGDRALELLQQLCSIPKERSEGMKLQTYRGGVTLEDLGFAYKGQPVPTMEHFFCDIQPGQVVVVSGANGSGKTTFARLLAGLLEPARGRIKIDGMDLRQADPTWWRQQIVYLPQEPLFFDGTLRENLTVLKPETTDEHLLALCQETAVARYVESGSEGLDMKIRGGGHAIPVGIKRRLALVRALVSEGPLVILDDPSEGVDAEGCQAIAAILNRLSREGRTLIVMSNERFIQSAADTRIDLNSKPTPHIVTSVAAGDDA</sequence>
<feature type="transmembrane region" description="Helical" evidence="8">
    <location>
        <begin position="139"/>
        <end position="172"/>
    </location>
</feature>
<dbReference type="InterPro" id="IPR036640">
    <property type="entry name" value="ABC1_TM_sf"/>
</dbReference>
<keyword evidence="3 8" id="KW-0812">Transmembrane</keyword>
<organism evidence="11 12">
    <name type="scientific">Neopusillimonas maritima</name>
    <dbReference type="NCBI Taxonomy" id="2026239"/>
    <lineage>
        <taxon>Bacteria</taxon>
        <taxon>Pseudomonadati</taxon>
        <taxon>Pseudomonadota</taxon>
        <taxon>Betaproteobacteria</taxon>
        <taxon>Burkholderiales</taxon>
        <taxon>Alcaligenaceae</taxon>
        <taxon>Neopusillimonas</taxon>
    </lineage>
</organism>
<evidence type="ECO:0008006" key="13">
    <source>
        <dbReference type="Google" id="ProtNLM"/>
    </source>
</evidence>
<evidence type="ECO:0000256" key="8">
    <source>
        <dbReference type="SAM" id="Phobius"/>
    </source>
</evidence>
<gene>
    <name evidence="11" type="ORF">CJO09_07875</name>
</gene>
<dbReference type="PROSITE" id="PS50893">
    <property type="entry name" value="ABC_TRANSPORTER_2"/>
    <property type="match status" value="1"/>
</dbReference>
<name>A0ABX9MX00_9BURK</name>
<keyword evidence="6 8" id="KW-1133">Transmembrane helix</keyword>
<evidence type="ECO:0000259" key="9">
    <source>
        <dbReference type="PROSITE" id="PS50893"/>
    </source>
</evidence>
<dbReference type="EMBL" id="NQOU01000002">
    <property type="protein sequence ID" value="RII83500.1"/>
    <property type="molecule type" value="Genomic_DNA"/>
</dbReference>
<protein>
    <recommendedName>
        <fullName evidence="13">Type I secretion system permease/ATPase</fullName>
    </recommendedName>
</protein>
<accession>A0ABX9MX00</accession>
<dbReference type="RefSeq" id="WP_119441866.1">
    <property type="nucleotide sequence ID" value="NZ_CP170494.1"/>
</dbReference>
<comment type="caution">
    <text evidence="11">The sequence shown here is derived from an EMBL/GenBank/DDBJ whole genome shotgun (WGS) entry which is preliminary data.</text>
</comment>
<evidence type="ECO:0000259" key="10">
    <source>
        <dbReference type="PROSITE" id="PS50929"/>
    </source>
</evidence>
<dbReference type="PROSITE" id="PS50929">
    <property type="entry name" value="ABC_TM1F"/>
    <property type="match status" value="1"/>
</dbReference>
<dbReference type="PANTHER" id="PTHR43394:SF4">
    <property type="entry name" value="TOXIN SECRETION ABC TRANSPORTER ATP-BINDING PROTEIN"/>
    <property type="match status" value="1"/>
</dbReference>
<evidence type="ECO:0000256" key="5">
    <source>
        <dbReference type="ARBA" id="ARBA00022840"/>
    </source>
</evidence>
<evidence type="ECO:0000256" key="6">
    <source>
        <dbReference type="ARBA" id="ARBA00022989"/>
    </source>
</evidence>
<reference evidence="11 12" key="1">
    <citation type="submission" date="2017-08" db="EMBL/GenBank/DDBJ databases">
        <title>Pusillimonas indicus sp. nov., a member of the family Alcaligenaceae isolated from surface seawater.</title>
        <authorList>
            <person name="Li J."/>
        </authorList>
    </citation>
    <scope>NUCLEOTIDE SEQUENCE [LARGE SCALE GENOMIC DNA]</scope>
    <source>
        <strain evidence="11 12">17-4A</strain>
    </source>
</reference>
<dbReference type="Pfam" id="PF00005">
    <property type="entry name" value="ABC_tran"/>
    <property type="match status" value="1"/>
</dbReference>
<evidence type="ECO:0000256" key="3">
    <source>
        <dbReference type="ARBA" id="ARBA00022692"/>
    </source>
</evidence>
<evidence type="ECO:0000313" key="11">
    <source>
        <dbReference type="EMBL" id="RII83500.1"/>
    </source>
</evidence>
<dbReference type="Gene3D" id="1.20.1560.10">
    <property type="entry name" value="ABC transporter type 1, transmembrane domain"/>
    <property type="match status" value="1"/>
</dbReference>
<dbReference type="SMART" id="SM00382">
    <property type="entry name" value="AAA"/>
    <property type="match status" value="1"/>
</dbReference>
<keyword evidence="4" id="KW-0547">Nucleotide-binding</keyword>
<dbReference type="Proteomes" id="UP000266483">
    <property type="component" value="Unassembled WGS sequence"/>
</dbReference>